<protein>
    <submittedName>
        <fullName evidence="2">Uncharacterized protein</fullName>
    </submittedName>
</protein>
<dbReference type="EMBL" id="LAVV01003876">
    <property type="protein sequence ID" value="KNZ61866.1"/>
    <property type="molecule type" value="Genomic_DNA"/>
</dbReference>
<feature type="compositionally biased region" description="Low complexity" evidence="1">
    <location>
        <begin position="157"/>
        <end position="167"/>
    </location>
</feature>
<comment type="caution">
    <text evidence="2">The sequence shown here is derived from an EMBL/GenBank/DDBJ whole genome shotgun (WGS) entry which is preliminary data.</text>
</comment>
<dbReference type="Proteomes" id="UP000037035">
    <property type="component" value="Unassembled WGS sequence"/>
</dbReference>
<feature type="region of interest" description="Disordered" evidence="1">
    <location>
        <begin position="172"/>
        <end position="191"/>
    </location>
</feature>
<evidence type="ECO:0000256" key="1">
    <source>
        <dbReference type="SAM" id="MobiDB-lite"/>
    </source>
</evidence>
<feature type="region of interest" description="Disordered" evidence="1">
    <location>
        <begin position="20"/>
        <end position="69"/>
    </location>
</feature>
<feature type="region of interest" description="Disordered" evidence="1">
    <location>
        <begin position="361"/>
        <end position="385"/>
    </location>
</feature>
<dbReference type="AlphaFoldDB" id="A0A0L6VM87"/>
<gene>
    <name evidence="2" type="ORF">VP01_1348g4</name>
</gene>
<reference evidence="2 3" key="1">
    <citation type="submission" date="2015-08" db="EMBL/GenBank/DDBJ databases">
        <title>Next Generation Sequencing and Analysis of the Genome of Puccinia sorghi L Schw, the Causal Agent of Maize Common Rust.</title>
        <authorList>
            <person name="Rochi L."/>
            <person name="Burguener G."/>
            <person name="Darino M."/>
            <person name="Turjanski A."/>
            <person name="Kreff E."/>
            <person name="Dieguez M.J."/>
            <person name="Sacco F."/>
        </authorList>
    </citation>
    <scope>NUCLEOTIDE SEQUENCE [LARGE SCALE GENOMIC DNA]</scope>
    <source>
        <strain evidence="2 3">RO10H11247</strain>
    </source>
</reference>
<organism evidence="2 3">
    <name type="scientific">Puccinia sorghi</name>
    <dbReference type="NCBI Taxonomy" id="27349"/>
    <lineage>
        <taxon>Eukaryota</taxon>
        <taxon>Fungi</taxon>
        <taxon>Dikarya</taxon>
        <taxon>Basidiomycota</taxon>
        <taxon>Pucciniomycotina</taxon>
        <taxon>Pucciniomycetes</taxon>
        <taxon>Pucciniales</taxon>
        <taxon>Pucciniaceae</taxon>
        <taxon>Puccinia</taxon>
    </lineage>
</organism>
<evidence type="ECO:0000313" key="2">
    <source>
        <dbReference type="EMBL" id="KNZ61866.1"/>
    </source>
</evidence>
<dbReference type="OrthoDB" id="2502602at2759"/>
<accession>A0A0L6VM87</accession>
<keyword evidence="3" id="KW-1185">Reference proteome</keyword>
<proteinExistence type="predicted"/>
<evidence type="ECO:0000313" key="3">
    <source>
        <dbReference type="Proteomes" id="UP000037035"/>
    </source>
</evidence>
<sequence>MITSTVNSWEELTTINSTSDLSPYHHHSLLNNSSRPTSRASSILSSSSPSPLPLQLLPSPGSSLSSRHSIRGDLYNSTTLLPPTSSSRFQHFDPDLEAERVRLAKLEQRRSLALNQTNYNVPRQSSEGSIRSVHSFRSVGPSRPKLPGSTTAPVYRPSPLRSTSTPTLATTLVTEAEKKKKRKEMKEEYQKMRATRIEEEKRLAQQALEKYPTQDSPGWFASHFKRSKELPSTTRIAGHGIDDRRSTSQSSATGSSTPSSSPIDDRSHSTVPTSAEDEYLDLAQRPKNEELLEDLSDEMNSFDSPTIDPFRKSMMPGQVPPTPTKQPQTGCPTPKTIGRTLPARINIIKLNRLLDSFKLGGGGGGSQGDTNNNNNDMTEHTTLPFNAKDERRKAKITVVESRSPIPGQPTTPTVINSDTQTGWLGSIKSIRSKARPSRVDSCVSDNPALLLPTGKRRKSISSLFFGNDRDLPPPVPKLPLDIF</sequence>
<name>A0A0L6VM87_9BASI</name>
<feature type="compositionally biased region" description="Low complexity" evidence="1">
    <location>
        <begin position="325"/>
        <end position="336"/>
    </location>
</feature>
<dbReference type="VEuPathDB" id="FungiDB:VP01_1348g4"/>
<feature type="region of interest" description="Disordered" evidence="1">
    <location>
        <begin position="225"/>
        <end position="338"/>
    </location>
</feature>
<feature type="region of interest" description="Disordered" evidence="1">
    <location>
        <begin position="121"/>
        <end position="167"/>
    </location>
</feature>
<feature type="compositionally biased region" description="Low complexity" evidence="1">
    <location>
        <begin position="33"/>
        <end position="67"/>
    </location>
</feature>
<feature type="compositionally biased region" description="Low complexity" evidence="1">
    <location>
        <begin position="247"/>
        <end position="261"/>
    </location>
</feature>